<organism evidence="2 3">
    <name type="scientific">Nitratireductor aestuarii</name>
    <dbReference type="NCBI Taxonomy" id="1735103"/>
    <lineage>
        <taxon>Bacteria</taxon>
        <taxon>Pseudomonadati</taxon>
        <taxon>Pseudomonadota</taxon>
        <taxon>Alphaproteobacteria</taxon>
        <taxon>Hyphomicrobiales</taxon>
        <taxon>Phyllobacteriaceae</taxon>
        <taxon>Nitratireductor</taxon>
    </lineage>
</organism>
<evidence type="ECO:0000259" key="1">
    <source>
        <dbReference type="SMART" id="SM00849"/>
    </source>
</evidence>
<dbReference type="InterPro" id="IPR001279">
    <property type="entry name" value="Metallo-B-lactamas"/>
</dbReference>
<reference evidence="2" key="2">
    <citation type="submission" date="2020-09" db="EMBL/GenBank/DDBJ databases">
        <authorList>
            <person name="Sun Q."/>
            <person name="Zhou Y."/>
        </authorList>
    </citation>
    <scope>NUCLEOTIDE SEQUENCE</scope>
    <source>
        <strain evidence="2">CGMCC 1.15320</strain>
    </source>
</reference>
<proteinExistence type="predicted"/>
<dbReference type="PANTHER" id="PTHR36839">
    <property type="entry name" value="METALLO-BETA-LACTAMASE FAMILY PROTEIN (AFU_ORTHOLOGUE AFUA_5G12770)"/>
    <property type="match status" value="1"/>
</dbReference>
<name>A0A916RQS9_9HYPH</name>
<protein>
    <recommendedName>
        <fullName evidence="1">Metallo-beta-lactamase domain-containing protein</fullName>
    </recommendedName>
</protein>
<comment type="caution">
    <text evidence="2">The sequence shown here is derived from an EMBL/GenBank/DDBJ whole genome shotgun (WGS) entry which is preliminary data.</text>
</comment>
<dbReference type="Gene3D" id="3.60.15.10">
    <property type="entry name" value="Ribonuclease Z/Hydroxyacylglutathione hydrolase-like"/>
    <property type="match status" value="1"/>
</dbReference>
<accession>A0A916RQS9</accession>
<reference evidence="2" key="1">
    <citation type="journal article" date="2014" name="Int. J. Syst. Evol. Microbiol.">
        <title>Complete genome sequence of Corynebacterium casei LMG S-19264T (=DSM 44701T), isolated from a smear-ripened cheese.</title>
        <authorList>
            <consortium name="US DOE Joint Genome Institute (JGI-PGF)"/>
            <person name="Walter F."/>
            <person name="Albersmeier A."/>
            <person name="Kalinowski J."/>
            <person name="Ruckert C."/>
        </authorList>
    </citation>
    <scope>NUCLEOTIDE SEQUENCE</scope>
    <source>
        <strain evidence="2">CGMCC 1.15320</strain>
    </source>
</reference>
<dbReference type="RefSeq" id="WP_188720809.1">
    <property type="nucleotide sequence ID" value="NZ_BMIF01000005.1"/>
</dbReference>
<evidence type="ECO:0000313" key="2">
    <source>
        <dbReference type="EMBL" id="GGA65256.1"/>
    </source>
</evidence>
<sequence>MVSSTGVEEQAFICTACGIQYEPSARHPDHCIICSEERQYIPVSGQNWTTLPKLQRSHMATFRNDHGLLGVGMSPNFAIGQRALLVRTPAGNVLWDCISLISDELVELIDGIGGLRAIAISHPHYYTTMVEWSRAFGGIPVYIHANDRQWAPRADPNLKFWEGDVLDMGDGLTLLRVGGHFEGSAVLHHRSGADGKGALLTGDTLQVVPDRRHLGFMRSYPNLIPLSANAVRDIADKLSPYRFDAIYGAFWDRVIPEDGEESLRRSVERHVTWVSSV</sequence>
<evidence type="ECO:0000313" key="3">
    <source>
        <dbReference type="Proteomes" id="UP000636264"/>
    </source>
</evidence>
<dbReference type="EMBL" id="BMIF01000005">
    <property type="protein sequence ID" value="GGA65256.1"/>
    <property type="molecule type" value="Genomic_DNA"/>
</dbReference>
<dbReference type="SMART" id="SM00849">
    <property type="entry name" value="Lactamase_B"/>
    <property type="match status" value="1"/>
</dbReference>
<dbReference type="InterPro" id="IPR036866">
    <property type="entry name" value="RibonucZ/Hydroxyglut_hydro"/>
</dbReference>
<dbReference type="AlphaFoldDB" id="A0A916RQS9"/>
<gene>
    <name evidence="2" type="ORF">GCM10011385_18810</name>
</gene>
<dbReference type="SUPFAM" id="SSF56281">
    <property type="entry name" value="Metallo-hydrolase/oxidoreductase"/>
    <property type="match status" value="1"/>
</dbReference>
<dbReference type="PANTHER" id="PTHR36839:SF1">
    <property type="entry name" value="METALLO-BETA-LACTAMASE FAMILY PROTEIN (AFU_ORTHOLOGUE AFUA_5G12770)"/>
    <property type="match status" value="1"/>
</dbReference>
<keyword evidence="3" id="KW-1185">Reference proteome</keyword>
<dbReference type="Proteomes" id="UP000636264">
    <property type="component" value="Unassembled WGS sequence"/>
</dbReference>
<feature type="domain" description="Metallo-beta-lactamase" evidence="1">
    <location>
        <begin position="80"/>
        <end position="250"/>
    </location>
</feature>